<keyword evidence="4 7" id="KW-0732">Signal</keyword>
<dbReference type="Pfam" id="PF00933">
    <property type="entry name" value="Glyco_hydro_3"/>
    <property type="match status" value="1"/>
</dbReference>
<evidence type="ECO:0000256" key="6">
    <source>
        <dbReference type="ARBA" id="ARBA00023295"/>
    </source>
</evidence>
<evidence type="ECO:0000259" key="8">
    <source>
        <dbReference type="SMART" id="SM01217"/>
    </source>
</evidence>
<dbReference type="GO" id="GO:0009251">
    <property type="term" value="P:glucan catabolic process"/>
    <property type="evidence" value="ECO:0007669"/>
    <property type="project" value="TreeGrafter"/>
</dbReference>
<dbReference type="InterPro" id="IPR036881">
    <property type="entry name" value="Glyco_hydro_3_C_sf"/>
</dbReference>
<dbReference type="SUPFAM" id="SSF51445">
    <property type="entry name" value="(Trans)glycosidases"/>
    <property type="match status" value="1"/>
</dbReference>
<gene>
    <name evidence="9" type="ORF">Ae201684_004436</name>
</gene>
<dbReference type="EC" id="3.2.1.21" evidence="3"/>
<dbReference type="InterPro" id="IPR026891">
    <property type="entry name" value="Fn3-like"/>
</dbReference>
<dbReference type="InterPro" id="IPR001764">
    <property type="entry name" value="Glyco_hydro_3_N"/>
</dbReference>
<dbReference type="VEuPathDB" id="FungiDB:AeMF1_015602"/>
<feature type="chain" id="PRO_5026283137" description="beta-glucosidase" evidence="7">
    <location>
        <begin position="17"/>
        <end position="799"/>
    </location>
</feature>
<dbReference type="FunFam" id="3.20.20.300:FF:000007">
    <property type="entry name" value="Lysosomal beta glucosidase"/>
    <property type="match status" value="1"/>
</dbReference>
<evidence type="ECO:0000256" key="7">
    <source>
        <dbReference type="SAM" id="SignalP"/>
    </source>
</evidence>
<dbReference type="InterPro" id="IPR051915">
    <property type="entry name" value="Cellulose_Degrad_GH3"/>
</dbReference>
<dbReference type="Proteomes" id="UP000481153">
    <property type="component" value="Unassembled WGS sequence"/>
</dbReference>
<name>A0A6G0XIJ8_9STRA</name>
<keyword evidence="6" id="KW-0326">Glycosidase</keyword>
<evidence type="ECO:0000256" key="1">
    <source>
        <dbReference type="ARBA" id="ARBA00000448"/>
    </source>
</evidence>
<dbReference type="GO" id="GO:0008422">
    <property type="term" value="F:beta-glucosidase activity"/>
    <property type="evidence" value="ECO:0007669"/>
    <property type="project" value="UniProtKB-EC"/>
</dbReference>
<feature type="domain" description="Fibronectin type III-like" evidence="8">
    <location>
        <begin position="704"/>
        <end position="778"/>
    </location>
</feature>
<comment type="catalytic activity">
    <reaction evidence="1">
        <text>Hydrolysis of terminal, non-reducing beta-D-glucosyl residues with release of beta-D-glucose.</text>
        <dbReference type="EC" id="3.2.1.21"/>
    </reaction>
</comment>
<dbReference type="SUPFAM" id="SSF52279">
    <property type="entry name" value="Beta-D-glucan exohydrolase, C-terminal domain"/>
    <property type="match status" value="1"/>
</dbReference>
<evidence type="ECO:0000256" key="3">
    <source>
        <dbReference type="ARBA" id="ARBA00012744"/>
    </source>
</evidence>
<dbReference type="Gene3D" id="3.40.50.1700">
    <property type="entry name" value="Glycoside hydrolase family 3 C-terminal domain"/>
    <property type="match status" value="1"/>
</dbReference>
<dbReference type="SMART" id="SM01217">
    <property type="entry name" value="Fn3_like"/>
    <property type="match status" value="1"/>
</dbReference>
<proteinExistence type="inferred from homology"/>
<dbReference type="Gene3D" id="3.20.20.300">
    <property type="entry name" value="Glycoside hydrolase, family 3, N-terminal domain"/>
    <property type="match status" value="1"/>
</dbReference>
<dbReference type="Gene3D" id="2.60.40.10">
    <property type="entry name" value="Immunoglobulins"/>
    <property type="match status" value="1"/>
</dbReference>
<dbReference type="InterPro" id="IPR036962">
    <property type="entry name" value="Glyco_hydro_3_N_sf"/>
</dbReference>
<evidence type="ECO:0000313" key="10">
    <source>
        <dbReference type="Proteomes" id="UP000481153"/>
    </source>
</evidence>
<keyword evidence="5" id="KW-0378">Hydrolase</keyword>
<dbReference type="PRINTS" id="PR00133">
    <property type="entry name" value="GLHYDRLASE3"/>
</dbReference>
<dbReference type="PANTHER" id="PTHR30620">
    <property type="entry name" value="PERIPLASMIC BETA-GLUCOSIDASE-RELATED"/>
    <property type="match status" value="1"/>
</dbReference>
<accession>A0A6G0XIJ8</accession>
<dbReference type="PANTHER" id="PTHR30620:SF16">
    <property type="entry name" value="LYSOSOMAL BETA GLUCOSIDASE"/>
    <property type="match status" value="1"/>
</dbReference>
<evidence type="ECO:0000256" key="2">
    <source>
        <dbReference type="ARBA" id="ARBA00005336"/>
    </source>
</evidence>
<reference evidence="9 10" key="1">
    <citation type="submission" date="2019-07" db="EMBL/GenBank/DDBJ databases">
        <title>Genomics analysis of Aphanomyces spp. identifies a new class of oomycete effector associated with host adaptation.</title>
        <authorList>
            <person name="Gaulin E."/>
        </authorList>
    </citation>
    <scope>NUCLEOTIDE SEQUENCE [LARGE SCALE GENOMIC DNA]</scope>
    <source>
        <strain evidence="9 10">ATCC 201684</strain>
    </source>
</reference>
<keyword evidence="10" id="KW-1185">Reference proteome</keyword>
<dbReference type="InterPro" id="IPR017853">
    <property type="entry name" value="GH"/>
</dbReference>
<evidence type="ECO:0000313" key="9">
    <source>
        <dbReference type="EMBL" id="KAF0739989.1"/>
    </source>
</evidence>
<protein>
    <recommendedName>
        <fullName evidence="3">beta-glucosidase</fullName>
        <ecNumber evidence="3">3.2.1.21</ecNumber>
    </recommendedName>
</protein>
<dbReference type="AlphaFoldDB" id="A0A6G0XIJ8"/>
<dbReference type="Pfam" id="PF14310">
    <property type="entry name" value="Fn3-like"/>
    <property type="match status" value="1"/>
</dbReference>
<evidence type="ECO:0000256" key="4">
    <source>
        <dbReference type="ARBA" id="ARBA00022729"/>
    </source>
</evidence>
<comment type="caution">
    <text evidence="9">The sequence shown here is derived from an EMBL/GenBank/DDBJ whole genome shotgun (WGS) entry which is preliminary data.</text>
</comment>
<organism evidence="9 10">
    <name type="scientific">Aphanomyces euteiches</name>
    <dbReference type="NCBI Taxonomy" id="100861"/>
    <lineage>
        <taxon>Eukaryota</taxon>
        <taxon>Sar</taxon>
        <taxon>Stramenopiles</taxon>
        <taxon>Oomycota</taxon>
        <taxon>Saprolegniomycetes</taxon>
        <taxon>Saprolegniales</taxon>
        <taxon>Verrucalvaceae</taxon>
        <taxon>Aphanomyces</taxon>
    </lineage>
</organism>
<dbReference type="Pfam" id="PF01915">
    <property type="entry name" value="Glyco_hydro_3_C"/>
    <property type="match status" value="1"/>
</dbReference>
<dbReference type="InterPro" id="IPR002772">
    <property type="entry name" value="Glyco_hydro_3_C"/>
</dbReference>
<evidence type="ECO:0000256" key="5">
    <source>
        <dbReference type="ARBA" id="ARBA00022801"/>
    </source>
</evidence>
<sequence>MTLFHLKASFAVFVGACCLLLTVQVGRLPKDEVPLISVERGVKMAAVALNPVDEILRKMTLKQKIGQMIQVDVNKLIDADNIDARASLNKPRVEALAKLGIGSLFNTPFSGWNGRNTWTPDEWRAVLNDIQVIFAENGALPVIYGIDTIHGANYVHGATLFPQPLAAASSFNVDLVYRMGVIEAKDSLAAGIPWVFSPVLGIAMHPKWSRNYETFGEDPHTVAQLGVAAIRGIQSNNRSAACMKHFIGYSNPTSGNDRADSVINDFELLNYYAPPFLAAISEAKVRTSMETYVSVNGEPVVASHKLLTDLLRIDMGFQGVLTTDENEIRQLVKEHHVASSYSDALYSVYNGTSIDMNMLSNLSDATTLTEDLVKQGLLTEARLDESVRRILELKYDLGLLSKPTAVYEPPTPVGSVEDQQEAKALADESIILLKNEPKLPVDAVNPKTALPIEDPHATIFLTGPLADTKAFLCGGWSIYWQGTDNSSLIPHGITIREGLTRSYDKLQYAKGVDVDGNPVENRTELLEKAAKSSYTIVVVGEAPYAEKNGDVDDLLLPEGQRKYVQELTAIKSTNVILVIVAGRPRLLGGITTHAAAVLLSFLPCEQGGQAFTDIITGHVNPSGRLPMTYPKSTGNVHLPYFHRVNTECRDSFKDCPMEWIFGSGLSYTSFDYRDVTLSRHNVTSSGSLEVSMVVKNTGLRAGKEVVLLFISQKVRRGAVPEVKLLKRFAKVSLQPQASTTVRFTLTAADWSYYQPQIGKGFKSVVEPGIFHIQIKHDTDCKKDLHLCKAFRVLDDQASS</sequence>
<comment type="similarity">
    <text evidence="2">Belongs to the glycosyl hydrolase 3 family.</text>
</comment>
<dbReference type="InterPro" id="IPR013783">
    <property type="entry name" value="Ig-like_fold"/>
</dbReference>
<feature type="signal peptide" evidence="7">
    <location>
        <begin position="1"/>
        <end position="16"/>
    </location>
</feature>
<dbReference type="EMBL" id="VJMJ01000055">
    <property type="protein sequence ID" value="KAF0739989.1"/>
    <property type="molecule type" value="Genomic_DNA"/>
</dbReference>